<sequence>MKIGVLCLQGAFIEHIKVLRKLGVECCEIRQLKDFTEDLSGLILPGGESTVIGKLLTELNLLKPIQSAIEKGLPVFGTCAGLILLSKEISGDNTTYLNSMDTIVKRNGYGRQLGIFMKFADFKGIGQIPMVFIRTPYIISCKDTIDILAEIDGRIVAARQDNMLVTAFHPELTDDVQIHKYFLNMISESNYNS</sequence>
<keyword evidence="5 10" id="KW-0456">Lyase</keyword>
<dbReference type="PIRSF" id="PIRSF005639">
    <property type="entry name" value="Glut_amidoT_SNO"/>
    <property type="match status" value="1"/>
</dbReference>
<evidence type="ECO:0000256" key="7">
    <source>
        <dbReference type="ARBA" id="ARBA00049534"/>
    </source>
</evidence>
<evidence type="ECO:0000256" key="11">
    <source>
        <dbReference type="PIRSR" id="PIRSR005639-1"/>
    </source>
</evidence>
<keyword evidence="2 10" id="KW-0378">Hydrolase</keyword>
<dbReference type="InterPro" id="IPR002161">
    <property type="entry name" value="PdxT/SNO"/>
</dbReference>
<name>A0A0C1R4U7_9CLOT</name>
<evidence type="ECO:0000256" key="8">
    <source>
        <dbReference type="ARBA" id="ARBA00054599"/>
    </source>
</evidence>
<comment type="subunit">
    <text evidence="9 10">In the presence of PdxS, forms a dodecamer of heterodimers. Only shows activity in the heterodimer.</text>
</comment>
<comment type="caution">
    <text evidence="13">The sequence shown here is derived from an EMBL/GenBank/DDBJ whole genome shotgun (WGS) entry which is preliminary data.</text>
</comment>
<evidence type="ECO:0000313" key="14">
    <source>
        <dbReference type="Proteomes" id="UP000031366"/>
    </source>
</evidence>
<dbReference type="GO" id="GO:0004359">
    <property type="term" value="F:glutaminase activity"/>
    <property type="evidence" value="ECO:0007669"/>
    <property type="project" value="UniProtKB-UniRule"/>
</dbReference>
<evidence type="ECO:0000256" key="1">
    <source>
        <dbReference type="ARBA" id="ARBA00008345"/>
    </source>
</evidence>
<dbReference type="EMBL" id="AYSO01000019">
    <property type="protein sequence ID" value="KIE45526.1"/>
    <property type="molecule type" value="Genomic_DNA"/>
</dbReference>
<evidence type="ECO:0000256" key="2">
    <source>
        <dbReference type="ARBA" id="ARBA00022801"/>
    </source>
</evidence>
<reference evidence="13 14" key="1">
    <citation type="journal article" date="2015" name="Infect. Genet. Evol.">
        <title>Genomic sequences of six botulinum neurotoxin-producing strains representing three clostridial species illustrate the mobility and diversity of botulinum neurotoxin genes.</title>
        <authorList>
            <person name="Smith T.J."/>
            <person name="Hill K.K."/>
            <person name="Xie G."/>
            <person name="Foley B.T."/>
            <person name="Williamson C.H."/>
            <person name="Foster J.T."/>
            <person name="Johnson S.L."/>
            <person name="Chertkov O."/>
            <person name="Teshima H."/>
            <person name="Gibbons H.S."/>
            <person name="Johnsky L.A."/>
            <person name="Karavis M.A."/>
            <person name="Smith L.A."/>
        </authorList>
    </citation>
    <scope>NUCLEOTIDE SEQUENCE [LARGE SCALE GENOMIC DNA]</scope>
    <source>
        <strain evidence="13 14">CDC 2741</strain>
    </source>
</reference>
<comment type="catalytic activity">
    <reaction evidence="6 10">
        <text>aldehydo-D-ribose 5-phosphate + D-glyceraldehyde 3-phosphate + L-glutamine = pyridoxal 5'-phosphate + L-glutamate + phosphate + 3 H2O + H(+)</text>
        <dbReference type="Rhea" id="RHEA:31507"/>
        <dbReference type="ChEBI" id="CHEBI:15377"/>
        <dbReference type="ChEBI" id="CHEBI:15378"/>
        <dbReference type="ChEBI" id="CHEBI:29985"/>
        <dbReference type="ChEBI" id="CHEBI:43474"/>
        <dbReference type="ChEBI" id="CHEBI:58273"/>
        <dbReference type="ChEBI" id="CHEBI:58359"/>
        <dbReference type="ChEBI" id="CHEBI:59776"/>
        <dbReference type="ChEBI" id="CHEBI:597326"/>
        <dbReference type="EC" id="4.3.3.6"/>
    </reaction>
</comment>
<dbReference type="OrthoDB" id="9810320at2"/>
<dbReference type="PROSITE" id="PS01236">
    <property type="entry name" value="PDXT_SNO_1"/>
    <property type="match status" value="1"/>
</dbReference>
<dbReference type="GO" id="GO:0036381">
    <property type="term" value="F:pyridoxal 5'-phosphate synthase (glutamine hydrolysing) activity"/>
    <property type="evidence" value="ECO:0007669"/>
    <property type="project" value="UniProtKB-UniRule"/>
</dbReference>
<dbReference type="RefSeq" id="WP_039635329.1">
    <property type="nucleotide sequence ID" value="NZ_AYSO01000019.1"/>
</dbReference>
<feature type="active site" description="Nucleophile" evidence="10 11">
    <location>
        <position position="79"/>
    </location>
</feature>
<keyword evidence="3 10" id="KW-0663">Pyridoxal phosphate</keyword>
<evidence type="ECO:0000256" key="5">
    <source>
        <dbReference type="ARBA" id="ARBA00023239"/>
    </source>
</evidence>
<proteinExistence type="inferred from homology"/>
<dbReference type="PANTHER" id="PTHR31559">
    <property type="entry name" value="PYRIDOXAL 5'-PHOSPHATE SYNTHASE SUBUNIT SNO"/>
    <property type="match status" value="1"/>
</dbReference>
<keyword evidence="4 10" id="KW-0315">Glutamine amidotransferase</keyword>
<protein>
    <recommendedName>
        <fullName evidence="10">Pyridoxal 5'-phosphate synthase subunit PdxT</fullName>
        <ecNumber evidence="10">4.3.3.6</ecNumber>
    </recommendedName>
    <alternativeName>
        <fullName evidence="10">Pdx2</fullName>
    </alternativeName>
    <alternativeName>
        <fullName evidence="10">Pyridoxal 5'-phosphate synthase glutaminase subunit</fullName>
        <ecNumber evidence="10">3.5.1.2</ecNumber>
    </alternativeName>
</protein>
<comment type="catalytic activity">
    <reaction evidence="7 10">
        <text>L-glutamine + H2O = L-glutamate + NH4(+)</text>
        <dbReference type="Rhea" id="RHEA:15889"/>
        <dbReference type="ChEBI" id="CHEBI:15377"/>
        <dbReference type="ChEBI" id="CHEBI:28938"/>
        <dbReference type="ChEBI" id="CHEBI:29985"/>
        <dbReference type="ChEBI" id="CHEBI:58359"/>
        <dbReference type="EC" id="3.5.1.2"/>
    </reaction>
</comment>
<evidence type="ECO:0000256" key="10">
    <source>
        <dbReference type="HAMAP-Rule" id="MF_01615"/>
    </source>
</evidence>
<dbReference type="EC" id="4.3.3.6" evidence="10"/>
<dbReference type="CDD" id="cd01749">
    <property type="entry name" value="GATase1_PB"/>
    <property type="match status" value="1"/>
</dbReference>
<feature type="binding site" evidence="10 12">
    <location>
        <begin position="47"/>
        <end position="49"/>
    </location>
    <ligand>
        <name>L-glutamine</name>
        <dbReference type="ChEBI" id="CHEBI:58359"/>
    </ligand>
</feature>
<evidence type="ECO:0000313" key="13">
    <source>
        <dbReference type="EMBL" id="KIE45526.1"/>
    </source>
</evidence>
<dbReference type="Pfam" id="PF01174">
    <property type="entry name" value="SNO"/>
    <property type="match status" value="1"/>
</dbReference>
<dbReference type="GO" id="GO:0042823">
    <property type="term" value="P:pyridoxal phosphate biosynthetic process"/>
    <property type="evidence" value="ECO:0007669"/>
    <property type="project" value="UniProtKB-UniRule"/>
</dbReference>
<comment type="pathway">
    <text evidence="10">Cofactor biosynthesis; pyridoxal 5'-phosphate biosynthesis.</text>
</comment>
<evidence type="ECO:0000256" key="3">
    <source>
        <dbReference type="ARBA" id="ARBA00022898"/>
    </source>
</evidence>
<dbReference type="FunFam" id="3.40.50.880:FF:000010">
    <property type="entry name" value="uncharacterized protein LOC100176842 isoform X2"/>
    <property type="match status" value="1"/>
</dbReference>
<accession>A0A0C1R4U7</accession>
<comment type="similarity">
    <text evidence="1 10">Belongs to the glutaminase PdxT/SNO family.</text>
</comment>
<dbReference type="AlphaFoldDB" id="A0A0C1R4U7"/>
<evidence type="ECO:0000256" key="4">
    <source>
        <dbReference type="ARBA" id="ARBA00022962"/>
    </source>
</evidence>
<feature type="active site" description="Charge relay system" evidence="10 11">
    <location>
        <position position="171"/>
    </location>
</feature>
<dbReference type="HAMAP" id="MF_01615">
    <property type="entry name" value="PdxT"/>
    <property type="match status" value="1"/>
</dbReference>
<dbReference type="Gene3D" id="3.40.50.880">
    <property type="match status" value="1"/>
</dbReference>
<dbReference type="InterPro" id="IPR029062">
    <property type="entry name" value="Class_I_gatase-like"/>
</dbReference>
<dbReference type="STRING" id="29341.RSJ17_20635"/>
<gene>
    <name evidence="10 13" type="primary">pdxT</name>
    <name evidence="13" type="ORF">U732_2724</name>
</gene>
<evidence type="ECO:0000256" key="12">
    <source>
        <dbReference type="PIRSR" id="PIRSR005639-2"/>
    </source>
</evidence>
<dbReference type="NCBIfam" id="TIGR03800">
    <property type="entry name" value="PLP_synth_Pdx2"/>
    <property type="match status" value="1"/>
</dbReference>
<dbReference type="SUPFAM" id="SSF52317">
    <property type="entry name" value="Class I glutamine amidotransferase-like"/>
    <property type="match status" value="1"/>
</dbReference>
<comment type="function">
    <text evidence="8 10">Catalyzes the hydrolysis of glutamine to glutamate and ammonia as part of the biosynthesis of pyridoxal 5'-phosphate. The resulting ammonia molecule is channeled to the active site of PdxS.</text>
</comment>
<dbReference type="Proteomes" id="UP000031366">
    <property type="component" value="Unassembled WGS sequence"/>
</dbReference>
<feature type="active site" description="Charge relay system" evidence="10 11">
    <location>
        <position position="169"/>
    </location>
</feature>
<evidence type="ECO:0000256" key="9">
    <source>
        <dbReference type="ARBA" id="ARBA00064749"/>
    </source>
</evidence>
<dbReference type="GO" id="GO:0008614">
    <property type="term" value="P:pyridoxine metabolic process"/>
    <property type="evidence" value="ECO:0007669"/>
    <property type="project" value="TreeGrafter"/>
</dbReference>
<dbReference type="GO" id="GO:0005829">
    <property type="term" value="C:cytosol"/>
    <property type="evidence" value="ECO:0007669"/>
    <property type="project" value="TreeGrafter"/>
</dbReference>
<feature type="binding site" evidence="10 12">
    <location>
        <begin position="133"/>
        <end position="134"/>
    </location>
    <ligand>
        <name>L-glutamine</name>
        <dbReference type="ChEBI" id="CHEBI:58359"/>
    </ligand>
</feature>
<dbReference type="EC" id="3.5.1.2" evidence="10"/>
<keyword evidence="14" id="KW-1185">Reference proteome</keyword>
<dbReference type="GO" id="GO:0006543">
    <property type="term" value="P:L-glutamine catabolic process"/>
    <property type="evidence" value="ECO:0007669"/>
    <property type="project" value="UniProtKB-UniRule"/>
</dbReference>
<dbReference type="GO" id="GO:1903600">
    <property type="term" value="C:glutaminase complex"/>
    <property type="evidence" value="ECO:0007669"/>
    <property type="project" value="TreeGrafter"/>
</dbReference>
<dbReference type="InterPro" id="IPR021196">
    <property type="entry name" value="PdxT/SNO_CS"/>
</dbReference>
<organism evidence="13 14">
    <name type="scientific">Clostridium argentinense CDC 2741</name>
    <dbReference type="NCBI Taxonomy" id="1418104"/>
    <lineage>
        <taxon>Bacteria</taxon>
        <taxon>Bacillati</taxon>
        <taxon>Bacillota</taxon>
        <taxon>Clostridia</taxon>
        <taxon>Eubacteriales</taxon>
        <taxon>Clostridiaceae</taxon>
        <taxon>Clostridium</taxon>
    </lineage>
</organism>
<dbReference type="PANTHER" id="PTHR31559:SF0">
    <property type="entry name" value="PYRIDOXAL 5'-PHOSPHATE SYNTHASE SUBUNIT SNO1-RELATED"/>
    <property type="match status" value="1"/>
</dbReference>
<feature type="binding site" evidence="10 12">
    <location>
        <position position="106"/>
    </location>
    <ligand>
        <name>L-glutamine</name>
        <dbReference type="ChEBI" id="CHEBI:58359"/>
    </ligand>
</feature>
<dbReference type="PROSITE" id="PS51273">
    <property type="entry name" value="GATASE_TYPE_1"/>
    <property type="match status" value="1"/>
</dbReference>
<dbReference type="UniPathway" id="UPA00245"/>
<dbReference type="PROSITE" id="PS51130">
    <property type="entry name" value="PDXT_SNO_2"/>
    <property type="match status" value="1"/>
</dbReference>
<evidence type="ECO:0000256" key="6">
    <source>
        <dbReference type="ARBA" id="ARBA00047992"/>
    </source>
</evidence>